<feature type="compositionally biased region" description="Basic and acidic residues" evidence="4">
    <location>
        <begin position="1"/>
        <end position="10"/>
    </location>
</feature>
<evidence type="ECO:0000313" key="6">
    <source>
        <dbReference type="Proteomes" id="UP000584325"/>
    </source>
</evidence>
<proteinExistence type="inferred from homology"/>
<dbReference type="PANTHER" id="PTHR48107">
    <property type="entry name" value="NADPH-DEPENDENT ALDEHYDE REDUCTASE-LIKE PROTEIN, CHLOROPLASTIC-RELATED"/>
    <property type="match status" value="1"/>
</dbReference>
<dbReference type="InterPro" id="IPR019546">
    <property type="entry name" value="TAT_signal_bac_arc"/>
</dbReference>
<comment type="caution">
    <text evidence="5">The sequence shown here is derived from an EMBL/GenBank/DDBJ whole genome shotgun (WGS) entry which is preliminary data.</text>
</comment>
<keyword evidence="2" id="KW-0560">Oxidoreductase</keyword>
<accession>A0A7W5EA42</accession>
<gene>
    <name evidence="5" type="ORF">FHS02_002135</name>
</gene>
<dbReference type="PRINTS" id="PR00081">
    <property type="entry name" value="GDHRDH"/>
</dbReference>
<dbReference type="Pfam" id="PF13561">
    <property type="entry name" value="adh_short_C2"/>
    <property type="match status" value="1"/>
</dbReference>
<dbReference type="InterPro" id="IPR006311">
    <property type="entry name" value="TAT_signal"/>
</dbReference>
<dbReference type="GO" id="GO:0016614">
    <property type="term" value="F:oxidoreductase activity, acting on CH-OH group of donors"/>
    <property type="evidence" value="ECO:0007669"/>
    <property type="project" value="UniProtKB-ARBA"/>
</dbReference>
<dbReference type="NCBIfam" id="TIGR01409">
    <property type="entry name" value="TAT_signal_seq"/>
    <property type="match status" value="1"/>
</dbReference>
<dbReference type="EMBL" id="JACHXS010000003">
    <property type="protein sequence ID" value="MBB3221328.1"/>
    <property type="molecule type" value="Genomic_DNA"/>
</dbReference>
<feature type="region of interest" description="Disordered" evidence="4">
    <location>
        <begin position="1"/>
        <end position="27"/>
    </location>
</feature>
<dbReference type="InterPro" id="IPR002347">
    <property type="entry name" value="SDR_fam"/>
</dbReference>
<dbReference type="InterPro" id="IPR036291">
    <property type="entry name" value="NAD(P)-bd_dom_sf"/>
</dbReference>
<evidence type="ECO:0000256" key="4">
    <source>
        <dbReference type="SAM" id="MobiDB-lite"/>
    </source>
</evidence>
<dbReference type="Proteomes" id="UP000584325">
    <property type="component" value="Unassembled WGS sequence"/>
</dbReference>
<sequence length="351" mass="37140">MDPNDQHMEQGKTAQDSAGQDVKPSRRRFVGAVATTLAAAGTAAASGAMAQQPVERGQGSGALRNRKFPRPPFPRQQQEWPALAGKMTPRPDHGETTYRGSGRLAGRKALITGGDSGMGRAAAIAYAREGADVAINYLPFEEPDAQEVKALIEKAGRKAVLLPGDIRDEAFCKTLVDKAAEQLGGLDILVSNAARQQSVDSILELTTEQFDWTIKTNLYANFWICKAAVPHMRAGGAIIVTASVQAYDPSPNLLDYAQTKAAQVAFVKSLAKQLAEKNIRVNAVAPGPVWTPLQVCGGQEQDALVNFGGDTPMKRPGQPGELALAYVTLAADDSSYTTGHVYGVAGGSGQP</sequence>
<feature type="region of interest" description="Disordered" evidence="4">
    <location>
        <begin position="40"/>
        <end position="101"/>
    </location>
</feature>
<dbReference type="PRINTS" id="PR00080">
    <property type="entry name" value="SDRFAMILY"/>
</dbReference>
<dbReference type="PROSITE" id="PS51318">
    <property type="entry name" value="TAT"/>
    <property type="match status" value="1"/>
</dbReference>
<dbReference type="Gene3D" id="3.40.50.720">
    <property type="entry name" value="NAD(P)-binding Rossmann-like Domain"/>
    <property type="match status" value="1"/>
</dbReference>
<evidence type="ECO:0000256" key="1">
    <source>
        <dbReference type="ARBA" id="ARBA00006484"/>
    </source>
</evidence>
<name>A0A7W5EA42_9BURK</name>
<evidence type="ECO:0000313" key="5">
    <source>
        <dbReference type="EMBL" id="MBB3221328.1"/>
    </source>
</evidence>
<dbReference type="SUPFAM" id="SSF51735">
    <property type="entry name" value="NAD(P)-binding Rossmann-fold domains"/>
    <property type="match status" value="1"/>
</dbReference>
<feature type="compositionally biased region" description="Low complexity" evidence="4">
    <location>
        <begin position="40"/>
        <end position="50"/>
    </location>
</feature>
<protein>
    <recommendedName>
        <fullName evidence="3">Uncharacterized oxidoreductase YghA</fullName>
    </recommendedName>
</protein>
<comment type="similarity">
    <text evidence="1">Belongs to the short-chain dehydrogenases/reductases (SDR) family.</text>
</comment>
<organism evidence="5 6">
    <name type="scientific">Pseudoduganella umbonata</name>
    <dbReference type="NCBI Taxonomy" id="864828"/>
    <lineage>
        <taxon>Bacteria</taxon>
        <taxon>Pseudomonadati</taxon>
        <taxon>Pseudomonadota</taxon>
        <taxon>Betaproteobacteria</taxon>
        <taxon>Burkholderiales</taxon>
        <taxon>Oxalobacteraceae</taxon>
        <taxon>Telluria group</taxon>
        <taxon>Pseudoduganella</taxon>
    </lineage>
</organism>
<evidence type="ECO:0000256" key="3">
    <source>
        <dbReference type="ARBA" id="ARBA00067437"/>
    </source>
</evidence>
<evidence type="ECO:0000256" key="2">
    <source>
        <dbReference type="ARBA" id="ARBA00023002"/>
    </source>
</evidence>
<dbReference type="AlphaFoldDB" id="A0A7W5EA42"/>
<dbReference type="PANTHER" id="PTHR48107:SF16">
    <property type="entry name" value="NADPH-DEPENDENT ALDEHYDE REDUCTASE 1, CHLOROPLASTIC"/>
    <property type="match status" value="1"/>
</dbReference>
<dbReference type="FunFam" id="3.40.50.720:FF:000097">
    <property type="entry name" value="SDR family oxidoreductase"/>
    <property type="match status" value="1"/>
</dbReference>
<reference evidence="5 6" key="1">
    <citation type="submission" date="2020-08" db="EMBL/GenBank/DDBJ databases">
        <title>Genomic Encyclopedia of Type Strains, Phase III (KMG-III): the genomes of soil and plant-associated and newly described type strains.</title>
        <authorList>
            <person name="Whitman W."/>
        </authorList>
    </citation>
    <scope>NUCLEOTIDE SEQUENCE [LARGE SCALE GENOMIC DNA]</scope>
    <source>
        <strain evidence="5 6">CECT 7753</strain>
    </source>
</reference>